<name>A0A974CBP0_XENLA</name>
<evidence type="ECO:0000313" key="2">
    <source>
        <dbReference type="Proteomes" id="UP000694892"/>
    </source>
</evidence>
<protein>
    <submittedName>
        <fullName evidence="1">Uncharacterized protein</fullName>
    </submittedName>
</protein>
<gene>
    <name evidence="1" type="ORF">XELAEV_18037129mg</name>
</gene>
<sequence>MNESSLPLSFGLSLIILELSLPRPRLDFRKCLPSWFSTTICIYTITAPTVVSTFDCHGSTS</sequence>
<accession>A0A974CBP0</accession>
<reference evidence="2" key="1">
    <citation type="journal article" date="2016" name="Nature">
        <title>Genome evolution in the allotetraploid frog Xenopus laevis.</title>
        <authorList>
            <person name="Session A.M."/>
            <person name="Uno Y."/>
            <person name="Kwon T."/>
            <person name="Chapman J.A."/>
            <person name="Toyoda A."/>
            <person name="Takahashi S."/>
            <person name="Fukui A."/>
            <person name="Hikosaka A."/>
            <person name="Suzuki A."/>
            <person name="Kondo M."/>
            <person name="van Heeringen S.J."/>
            <person name="Quigley I."/>
            <person name="Heinz S."/>
            <person name="Ogino H."/>
            <person name="Ochi H."/>
            <person name="Hellsten U."/>
            <person name="Lyons J.B."/>
            <person name="Simakov O."/>
            <person name="Putnam N."/>
            <person name="Stites J."/>
            <person name="Kuroki Y."/>
            <person name="Tanaka T."/>
            <person name="Michiue T."/>
            <person name="Watanabe M."/>
            <person name="Bogdanovic O."/>
            <person name="Lister R."/>
            <person name="Georgiou G."/>
            <person name="Paranjpe S.S."/>
            <person name="van Kruijsbergen I."/>
            <person name="Shu S."/>
            <person name="Carlson J."/>
            <person name="Kinoshita T."/>
            <person name="Ohta Y."/>
            <person name="Mawaribuchi S."/>
            <person name="Jenkins J."/>
            <person name="Grimwood J."/>
            <person name="Schmutz J."/>
            <person name="Mitros T."/>
            <person name="Mozaffari S.V."/>
            <person name="Suzuki Y."/>
            <person name="Haramoto Y."/>
            <person name="Yamamoto T.S."/>
            <person name="Takagi C."/>
            <person name="Heald R."/>
            <person name="Miller K."/>
            <person name="Haudenschild C."/>
            <person name="Kitzman J."/>
            <person name="Nakayama T."/>
            <person name="Izutsu Y."/>
            <person name="Robert J."/>
            <person name="Fortriede J."/>
            <person name="Burns K."/>
            <person name="Lotay V."/>
            <person name="Karimi K."/>
            <person name="Yasuoka Y."/>
            <person name="Dichmann D.S."/>
            <person name="Flajnik M.F."/>
            <person name="Houston D.W."/>
            <person name="Shendure J."/>
            <person name="DuPasquier L."/>
            <person name="Vize P.D."/>
            <person name="Zorn A.M."/>
            <person name="Ito M."/>
            <person name="Marcotte E.M."/>
            <person name="Wallingford J.B."/>
            <person name="Ito Y."/>
            <person name="Asashima M."/>
            <person name="Ueno N."/>
            <person name="Matsuda Y."/>
            <person name="Veenstra G.J."/>
            <person name="Fujiyama A."/>
            <person name="Harland R.M."/>
            <person name="Taira M."/>
            <person name="Rokhsar D.S."/>
        </authorList>
    </citation>
    <scope>NUCLEOTIDE SEQUENCE [LARGE SCALE GENOMIC DNA]</scope>
    <source>
        <strain evidence="2">J</strain>
    </source>
</reference>
<dbReference type="AlphaFoldDB" id="A0A974CBP0"/>
<evidence type="ECO:0000313" key="1">
    <source>
        <dbReference type="EMBL" id="OCT70208.1"/>
    </source>
</evidence>
<dbReference type="EMBL" id="CM004479">
    <property type="protein sequence ID" value="OCT70208.1"/>
    <property type="molecule type" value="Genomic_DNA"/>
</dbReference>
<proteinExistence type="predicted"/>
<dbReference type="Proteomes" id="UP000694892">
    <property type="component" value="Chromosome 7S"/>
</dbReference>
<organism evidence="1 2">
    <name type="scientific">Xenopus laevis</name>
    <name type="common">African clawed frog</name>
    <dbReference type="NCBI Taxonomy" id="8355"/>
    <lineage>
        <taxon>Eukaryota</taxon>
        <taxon>Metazoa</taxon>
        <taxon>Chordata</taxon>
        <taxon>Craniata</taxon>
        <taxon>Vertebrata</taxon>
        <taxon>Euteleostomi</taxon>
        <taxon>Amphibia</taxon>
        <taxon>Batrachia</taxon>
        <taxon>Anura</taxon>
        <taxon>Pipoidea</taxon>
        <taxon>Pipidae</taxon>
        <taxon>Xenopodinae</taxon>
        <taxon>Xenopus</taxon>
        <taxon>Xenopus</taxon>
    </lineage>
</organism>